<feature type="compositionally biased region" description="Basic residues" evidence="1">
    <location>
        <begin position="1"/>
        <end position="12"/>
    </location>
</feature>
<organism evidence="2 3">
    <name type="scientific">Quercus lobata</name>
    <name type="common">Valley oak</name>
    <dbReference type="NCBI Taxonomy" id="97700"/>
    <lineage>
        <taxon>Eukaryota</taxon>
        <taxon>Viridiplantae</taxon>
        <taxon>Streptophyta</taxon>
        <taxon>Embryophyta</taxon>
        <taxon>Tracheophyta</taxon>
        <taxon>Spermatophyta</taxon>
        <taxon>Magnoliopsida</taxon>
        <taxon>eudicotyledons</taxon>
        <taxon>Gunneridae</taxon>
        <taxon>Pentapetalae</taxon>
        <taxon>rosids</taxon>
        <taxon>fabids</taxon>
        <taxon>Fagales</taxon>
        <taxon>Fagaceae</taxon>
        <taxon>Quercus</taxon>
    </lineage>
</organism>
<dbReference type="Proteomes" id="UP000594261">
    <property type="component" value="Chromosome 5"/>
</dbReference>
<dbReference type="AlphaFoldDB" id="A0A7N2LPK4"/>
<feature type="region of interest" description="Disordered" evidence="1">
    <location>
        <begin position="1"/>
        <end position="31"/>
    </location>
</feature>
<proteinExistence type="predicted"/>
<evidence type="ECO:0000313" key="3">
    <source>
        <dbReference type="Proteomes" id="UP000594261"/>
    </source>
</evidence>
<feature type="region of interest" description="Disordered" evidence="1">
    <location>
        <begin position="126"/>
        <end position="146"/>
    </location>
</feature>
<feature type="compositionally biased region" description="Polar residues" evidence="1">
    <location>
        <begin position="13"/>
        <end position="31"/>
    </location>
</feature>
<dbReference type="Gramene" id="QL05p027751:mrna">
    <property type="protein sequence ID" value="QL05p027751:mrna"/>
    <property type="gene ID" value="QL05p027751"/>
</dbReference>
<dbReference type="EMBL" id="LRBV02000005">
    <property type="status" value="NOT_ANNOTATED_CDS"/>
    <property type="molecule type" value="Genomic_DNA"/>
</dbReference>
<dbReference type="InParanoid" id="A0A7N2LPK4"/>
<protein>
    <submittedName>
        <fullName evidence="2">Uncharacterized protein</fullName>
    </submittedName>
</protein>
<keyword evidence="3" id="KW-1185">Reference proteome</keyword>
<reference evidence="2 3" key="1">
    <citation type="journal article" date="2016" name="G3 (Bethesda)">
        <title>First Draft Assembly and Annotation of the Genome of a California Endemic Oak Quercus lobata Nee (Fagaceae).</title>
        <authorList>
            <person name="Sork V.L."/>
            <person name="Fitz-Gibbon S.T."/>
            <person name="Puiu D."/>
            <person name="Crepeau M."/>
            <person name="Gugger P.F."/>
            <person name="Sherman R."/>
            <person name="Stevens K."/>
            <person name="Langley C.H."/>
            <person name="Pellegrini M."/>
            <person name="Salzberg S.L."/>
        </authorList>
    </citation>
    <scope>NUCLEOTIDE SEQUENCE [LARGE SCALE GENOMIC DNA]</scope>
    <source>
        <strain evidence="2 3">cv. SW786</strain>
    </source>
</reference>
<evidence type="ECO:0000256" key="1">
    <source>
        <dbReference type="SAM" id="MobiDB-lite"/>
    </source>
</evidence>
<accession>A0A7N2LPK4</accession>
<name>A0A7N2LPK4_QUELO</name>
<evidence type="ECO:0000313" key="2">
    <source>
        <dbReference type="EnsemblPlants" id="QL05p027751:mrna"/>
    </source>
</evidence>
<feature type="compositionally biased region" description="Pro residues" evidence="1">
    <location>
        <begin position="132"/>
        <end position="143"/>
    </location>
</feature>
<sequence>MQHNQAVKKKYTNPKSLMALSSDQSSITNGEQEASVNLEFENFHPLTPHISMISLPQYPEPVPFISIPIHPQTLIWDTQTQRRNNSFQAPPSPPSRQYPSRNTMGYIPVRVGNLHRLMQLPVYMGTSENWEPEPPPPPPPPTQTLPLSEALPYFQNLGQQIFLFWFVICRILMEREWTVCPVRPRPDCEANGCADDVLAKRGRPT</sequence>
<reference evidence="2" key="2">
    <citation type="submission" date="2021-01" db="UniProtKB">
        <authorList>
            <consortium name="EnsemblPlants"/>
        </authorList>
    </citation>
    <scope>IDENTIFICATION</scope>
</reference>
<dbReference type="EnsemblPlants" id="QL05p027751:mrna">
    <property type="protein sequence ID" value="QL05p027751:mrna"/>
    <property type="gene ID" value="QL05p027751"/>
</dbReference>